<organism evidence="1 2">
    <name type="scientific">Exidia glandulosa HHB12029</name>
    <dbReference type="NCBI Taxonomy" id="1314781"/>
    <lineage>
        <taxon>Eukaryota</taxon>
        <taxon>Fungi</taxon>
        <taxon>Dikarya</taxon>
        <taxon>Basidiomycota</taxon>
        <taxon>Agaricomycotina</taxon>
        <taxon>Agaricomycetes</taxon>
        <taxon>Auriculariales</taxon>
        <taxon>Exidiaceae</taxon>
        <taxon>Exidia</taxon>
    </lineage>
</organism>
<protein>
    <submittedName>
        <fullName evidence="1">Uncharacterized protein</fullName>
    </submittedName>
</protein>
<name>A0A165BUM7_EXIGL</name>
<accession>A0A165BUM7</accession>
<dbReference type="InParanoid" id="A0A165BUM7"/>
<proteinExistence type="predicted"/>
<sequence>RICGPFVRSDSQACEHRCVESARFTPPPSHALPGSRSEIAEVLLEAHIRRGIDAPASRWFVAHCHPAFIRTSAATNLSFRRSLITRGSWLEQELCFSSGLSHRSASRA</sequence>
<feature type="non-terminal residue" evidence="1">
    <location>
        <position position="1"/>
    </location>
</feature>
<evidence type="ECO:0000313" key="1">
    <source>
        <dbReference type="EMBL" id="KZV81268.1"/>
    </source>
</evidence>
<reference evidence="1 2" key="1">
    <citation type="journal article" date="2016" name="Mol. Biol. Evol.">
        <title>Comparative Genomics of Early-Diverging Mushroom-Forming Fungi Provides Insights into the Origins of Lignocellulose Decay Capabilities.</title>
        <authorList>
            <person name="Nagy L.G."/>
            <person name="Riley R."/>
            <person name="Tritt A."/>
            <person name="Adam C."/>
            <person name="Daum C."/>
            <person name="Floudas D."/>
            <person name="Sun H."/>
            <person name="Yadav J.S."/>
            <person name="Pangilinan J."/>
            <person name="Larsson K.H."/>
            <person name="Matsuura K."/>
            <person name="Barry K."/>
            <person name="Labutti K."/>
            <person name="Kuo R."/>
            <person name="Ohm R.A."/>
            <person name="Bhattacharya S.S."/>
            <person name="Shirouzu T."/>
            <person name="Yoshinaga Y."/>
            <person name="Martin F.M."/>
            <person name="Grigoriev I.V."/>
            <person name="Hibbett D.S."/>
        </authorList>
    </citation>
    <scope>NUCLEOTIDE SEQUENCE [LARGE SCALE GENOMIC DNA]</scope>
    <source>
        <strain evidence="1 2">HHB12029</strain>
    </source>
</reference>
<evidence type="ECO:0000313" key="2">
    <source>
        <dbReference type="Proteomes" id="UP000077266"/>
    </source>
</evidence>
<gene>
    <name evidence="1" type="ORF">EXIGLDRAFT_731527</name>
</gene>
<dbReference type="EMBL" id="KV426404">
    <property type="protein sequence ID" value="KZV81268.1"/>
    <property type="molecule type" value="Genomic_DNA"/>
</dbReference>
<dbReference type="Proteomes" id="UP000077266">
    <property type="component" value="Unassembled WGS sequence"/>
</dbReference>
<keyword evidence="2" id="KW-1185">Reference proteome</keyword>
<dbReference type="AlphaFoldDB" id="A0A165BUM7"/>